<dbReference type="RefSeq" id="WP_090799902.1">
    <property type="nucleotide sequence ID" value="NZ_BOND01000001.1"/>
</dbReference>
<feature type="transmembrane region" description="Helical" evidence="1">
    <location>
        <begin position="83"/>
        <end position="101"/>
    </location>
</feature>
<feature type="transmembrane region" description="Helical" evidence="1">
    <location>
        <begin position="37"/>
        <end position="54"/>
    </location>
</feature>
<feature type="transmembrane region" description="Helical" evidence="1">
    <location>
        <begin position="60"/>
        <end position="78"/>
    </location>
</feature>
<dbReference type="EMBL" id="FNQB01000003">
    <property type="protein sequence ID" value="SDZ50798.1"/>
    <property type="molecule type" value="Genomic_DNA"/>
</dbReference>
<keyword evidence="1" id="KW-1133">Transmembrane helix</keyword>
<sequence length="102" mass="10944">MPRRREVDPEEREQHLRAYRGAVHQLQQSSYRNLRPAIANLCILVGFIAALSSTTSDDRTASLIVTIVGGLLAGATYFIKSWLLLGVAVVVVAVGVALAVAA</sequence>
<name>A0A1H3TLP4_9ACTN</name>
<evidence type="ECO:0000313" key="2">
    <source>
        <dbReference type="EMBL" id="SDZ50798.1"/>
    </source>
</evidence>
<reference evidence="3" key="1">
    <citation type="submission" date="2016-10" db="EMBL/GenBank/DDBJ databases">
        <authorList>
            <person name="Varghese N."/>
            <person name="Submissions S."/>
        </authorList>
    </citation>
    <scope>NUCLEOTIDE SEQUENCE [LARGE SCALE GENOMIC DNA]</scope>
    <source>
        <strain evidence="3">DSM 44718</strain>
    </source>
</reference>
<evidence type="ECO:0000256" key="1">
    <source>
        <dbReference type="SAM" id="Phobius"/>
    </source>
</evidence>
<accession>A0A1H3TLP4</accession>
<dbReference type="AlphaFoldDB" id="A0A1H3TLP4"/>
<keyword evidence="3" id="KW-1185">Reference proteome</keyword>
<keyword evidence="1" id="KW-0812">Transmembrane</keyword>
<dbReference type="Proteomes" id="UP000199632">
    <property type="component" value="Unassembled WGS sequence"/>
</dbReference>
<keyword evidence="1" id="KW-0472">Membrane</keyword>
<organism evidence="2 3">
    <name type="scientific">Asanoa ishikariensis</name>
    <dbReference type="NCBI Taxonomy" id="137265"/>
    <lineage>
        <taxon>Bacteria</taxon>
        <taxon>Bacillati</taxon>
        <taxon>Actinomycetota</taxon>
        <taxon>Actinomycetes</taxon>
        <taxon>Micromonosporales</taxon>
        <taxon>Micromonosporaceae</taxon>
        <taxon>Asanoa</taxon>
    </lineage>
</organism>
<evidence type="ECO:0000313" key="3">
    <source>
        <dbReference type="Proteomes" id="UP000199632"/>
    </source>
</evidence>
<gene>
    <name evidence="2" type="ORF">SAMN05421684_5966</name>
</gene>
<protein>
    <submittedName>
        <fullName evidence="2">Uncharacterized protein</fullName>
    </submittedName>
</protein>
<proteinExistence type="predicted"/>